<dbReference type="EMBL" id="FCOA02000023">
    <property type="protein sequence ID" value="SAK82257.1"/>
    <property type="molecule type" value="Genomic_DNA"/>
</dbReference>
<reference evidence="1" key="1">
    <citation type="submission" date="2016-01" db="EMBL/GenBank/DDBJ databases">
        <authorList>
            <person name="Peeters C."/>
        </authorList>
    </citation>
    <scope>NUCLEOTIDE SEQUENCE</scope>
    <source>
        <strain evidence="1">LMG 29322</strain>
    </source>
</reference>
<protein>
    <submittedName>
        <fullName evidence="1">Uncharacterized protein</fullName>
    </submittedName>
</protein>
<sequence length="64" mass="7119">MASLFASKLRRSRPPINVQLNPIRETADTELSFYRKLLLGPAALMSRSIDERPDTDGAAILGYN</sequence>
<accession>A0A158CL65</accession>
<evidence type="ECO:0000313" key="2">
    <source>
        <dbReference type="Proteomes" id="UP000054851"/>
    </source>
</evidence>
<dbReference type="AlphaFoldDB" id="A0A158CL65"/>
<organism evidence="1 2">
    <name type="scientific">Caballeronia hypogeia</name>
    <dbReference type="NCBI Taxonomy" id="1777140"/>
    <lineage>
        <taxon>Bacteria</taxon>
        <taxon>Pseudomonadati</taxon>
        <taxon>Pseudomonadota</taxon>
        <taxon>Betaproteobacteria</taxon>
        <taxon>Burkholderiales</taxon>
        <taxon>Burkholderiaceae</taxon>
        <taxon>Caballeronia</taxon>
    </lineage>
</organism>
<comment type="caution">
    <text evidence="1">The sequence shown here is derived from an EMBL/GenBank/DDBJ whole genome shotgun (WGS) entry which is preliminary data.</text>
</comment>
<dbReference type="Proteomes" id="UP000054851">
    <property type="component" value="Unassembled WGS sequence"/>
</dbReference>
<dbReference type="RefSeq" id="WP_061170538.1">
    <property type="nucleotide sequence ID" value="NZ_FCOA02000023.1"/>
</dbReference>
<gene>
    <name evidence="1" type="ORF">AWB79_05454</name>
</gene>
<name>A0A158CL65_9BURK</name>
<keyword evidence="2" id="KW-1185">Reference proteome</keyword>
<proteinExistence type="predicted"/>
<evidence type="ECO:0000313" key="1">
    <source>
        <dbReference type="EMBL" id="SAK82257.1"/>
    </source>
</evidence>